<sequence>MNKQKFSFRPMSKVVLILLLWGSSINMGSLAFACSICEKQQPRILRGITHGAGPQSRFDYVIIWIMVVITMATLYYSVKWLVRPGEKNGGHIKRFILNEE</sequence>
<evidence type="ECO:0000256" key="1">
    <source>
        <dbReference type="SAM" id="Phobius"/>
    </source>
</evidence>
<keyword evidence="1" id="KW-0812">Transmembrane</keyword>
<evidence type="ECO:0000313" key="3">
    <source>
        <dbReference type="Proteomes" id="UP000199041"/>
    </source>
</evidence>
<gene>
    <name evidence="2" type="ORF">SAMN05192529_11911</name>
</gene>
<protein>
    <submittedName>
        <fullName evidence="2">Uncharacterized protein</fullName>
    </submittedName>
</protein>
<dbReference type="RefSeq" id="WP_244518941.1">
    <property type="nucleotide sequence ID" value="NZ_FNQY01000019.1"/>
</dbReference>
<accession>A0A1H4B8M2</accession>
<keyword evidence="1" id="KW-0472">Membrane</keyword>
<dbReference type="PROSITE" id="PS51257">
    <property type="entry name" value="PROKAR_LIPOPROTEIN"/>
    <property type="match status" value="1"/>
</dbReference>
<reference evidence="2 3" key="1">
    <citation type="submission" date="2016-10" db="EMBL/GenBank/DDBJ databases">
        <authorList>
            <person name="de Groot N.N."/>
        </authorList>
    </citation>
    <scope>NUCLEOTIDE SEQUENCE [LARGE SCALE GENOMIC DNA]</scope>
    <source>
        <strain evidence="2 3">Vu-144</strain>
    </source>
</reference>
<keyword evidence="1" id="KW-1133">Transmembrane helix</keyword>
<feature type="transmembrane region" description="Helical" evidence="1">
    <location>
        <begin position="57"/>
        <end position="78"/>
    </location>
</feature>
<organism evidence="2 3">
    <name type="scientific">Arachidicoccus rhizosphaerae</name>
    <dbReference type="NCBI Taxonomy" id="551991"/>
    <lineage>
        <taxon>Bacteria</taxon>
        <taxon>Pseudomonadati</taxon>
        <taxon>Bacteroidota</taxon>
        <taxon>Chitinophagia</taxon>
        <taxon>Chitinophagales</taxon>
        <taxon>Chitinophagaceae</taxon>
        <taxon>Arachidicoccus</taxon>
    </lineage>
</organism>
<dbReference type="STRING" id="551991.SAMN05192529_11911"/>
<dbReference type="AlphaFoldDB" id="A0A1H4B8M2"/>
<dbReference type="Proteomes" id="UP000199041">
    <property type="component" value="Unassembled WGS sequence"/>
</dbReference>
<evidence type="ECO:0000313" key="2">
    <source>
        <dbReference type="EMBL" id="SEA44414.1"/>
    </source>
</evidence>
<dbReference type="EMBL" id="FNQY01000019">
    <property type="protein sequence ID" value="SEA44414.1"/>
    <property type="molecule type" value="Genomic_DNA"/>
</dbReference>
<keyword evidence="3" id="KW-1185">Reference proteome</keyword>
<proteinExistence type="predicted"/>
<name>A0A1H4B8M2_9BACT</name>